<dbReference type="OrthoDB" id="10296478at2759"/>
<name>A0A2G5TTH8_9PELO</name>
<reference evidence="3" key="1">
    <citation type="submission" date="2017-10" db="EMBL/GenBank/DDBJ databases">
        <title>Rapid genome shrinkage in a self-fertile nematode reveals novel sperm competition proteins.</title>
        <authorList>
            <person name="Yin D."/>
            <person name="Schwarz E.M."/>
            <person name="Thomas C.G."/>
            <person name="Felde R.L."/>
            <person name="Korf I.F."/>
            <person name="Cutter A.D."/>
            <person name="Schartner C.M."/>
            <person name="Ralston E.J."/>
            <person name="Meyer B.J."/>
            <person name="Haag E.S."/>
        </authorList>
    </citation>
    <scope>NUCLEOTIDE SEQUENCE [LARGE SCALE GENOMIC DNA]</scope>
    <source>
        <strain evidence="3">JU1422</strain>
    </source>
</reference>
<proteinExistence type="predicted"/>
<protein>
    <submittedName>
        <fullName evidence="2">Uncharacterized protein</fullName>
    </submittedName>
</protein>
<evidence type="ECO:0000256" key="1">
    <source>
        <dbReference type="SAM" id="SignalP"/>
    </source>
</evidence>
<dbReference type="STRING" id="1611254.A0A2G5TTH8"/>
<feature type="chain" id="PRO_5013909041" evidence="1">
    <location>
        <begin position="21"/>
        <end position="98"/>
    </location>
</feature>
<organism evidence="2 3">
    <name type="scientific">Caenorhabditis nigoni</name>
    <dbReference type="NCBI Taxonomy" id="1611254"/>
    <lineage>
        <taxon>Eukaryota</taxon>
        <taxon>Metazoa</taxon>
        <taxon>Ecdysozoa</taxon>
        <taxon>Nematoda</taxon>
        <taxon>Chromadorea</taxon>
        <taxon>Rhabditida</taxon>
        <taxon>Rhabditina</taxon>
        <taxon>Rhabditomorpha</taxon>
        <taxon>Rhabditoidea</taxon>
        <taxon>Rhabditidae</taxon>
        <taxon>Peloderinae</taxon>
        <taxon>Caenorhabditis</taxon>
    </lineage>
</organism>
<evidence type="ECO:0000313" key="2">
    <source>
        <dbReference type="EMBL" id="PIC30564.1"/>
    </source>
</evidence>
<sequence>MRFLLLLTIALTILYTTCQAAPLTYNSAAYADINSKAKSSIRRLADILDMEMMSRRLSSPDNSYYHVYPQRMSSVPLTIYPLPAKRLHRIGGNIVMGK</sequence>
<feature type="signal peptide" evidence="1">
    <location>
        <begin position="1"/>
        <end position="20"/>
    </location>
</feature>
<dbReference type="AlphaFoldDB" id="A0A2G5TTH8"/>
<gene>
    <name evidence="2" type="primary">Cni-Y113G7A.15</name>
    <name evidence="2" type="synonym">Cnig_chr_V.g21764</name>
    <name evidence="2" type="ORF">B9Z55_021764</name>
</gene>
<keyword evidence="3" id="KW-1185">Reference proteome</keyword>
<dbReference type="EMBL" id="PDUG01000005">
    <property type="protein sequence ID" value="PIC30564.1"/>
    <property type="molecule type" value="Genomic_DNA"/>
</dbReference>
<evidence type="ECO:0000313" key="3">
    <source>
        <dbReference type="Proteomes" id="UP000230233"/>
    </source>
</evidence>
<dbReference type="Proteomes" id="UP000230233">
    <property type="component" value="Chromosome V"/>
</dbReference>
<comment type="caution">
    <text evidence="2">The sequence shown here is derived from an EMBL/GenBank/DDBJ whole genome shotgun (WGS) entry which is preliminary data.</text>
</comment>
<keyword evidence="1" id="KW-0732">Signal</keyword>
<accession>A0A2G5TTH8</accession>